<organism evidence="2 3">
    <name type="scientific">Ignelater luminosus</name>
    <name type="common">Cucubano</name>
    <name type="synonym">Pyrophorus luminosus</name>
    <dbReference type="NCBI Taxonomy" id="2038154"/>
    <lineage>
        <taxon>Eukaryota</taxon>
        <taxon>Metazoa</taxon>
        <taxon>Ecdysozoa</taxon>
        <taxon>Arthropoda</taxon>
        <taxon>Hexapoda</taxon>
        <taxon>Insecta</taxon>
        <taxon>Pterygota</taxon>
        <taxon>Neoptera</taxon>
        <taxon>Endopterygota</taxon>
        <taxon>Coleoptera</taxon>
        <taxon>Polyphaga</taxon>
        <taxon>Elateriformia</taxon>
        <taxon>Elateroidea</taxon>
        <taxon>Elateridae</taxon>
        <taxon>Agrypninae</taxon>
        <taxon>Pyrophorini</taxon>
        <taxon>Ignelater</taxon>
    </lineage>
</organism>
<evidence type="ECO:0000313" key="2">
    <source>
        <dbReference type="EMBL" id="KAF2880497.1"/>
    </source>
</evidence>
<dbReference type="InterPro" id="IPR013103">
    <property type="entry name" value="RVT_2"/>
</dbReference>
<name>A0A8K0FXR5_IGNLU</name>
<dbReference type="Pfam" id="PF07727">
    <property type="entry name" value="RVT_2"/>
    <property type="match status" value="1"/>
</dbReference>
<reference evidence="2" key="1">
    <citation type="submission" date="2019-08" db="EMBL/GenBank/DDBJ databases">
        <title>The genome of the North American firefly Photinus pyralis.</title>
        <authorList>
            <consortium name="Photinus pyralis genome working group"/>
            <person name="Fallon T.R."/>
            <person name="Sander Lower S.E."/>
            <person name="Weng J.-K."/>
        </authorList>
    </citation>
    <scope>NUCLEOTIDE SEQUENCE</scope>
    <source>
        <strain evidence="2">TRF0915ILg1</strain>
        <tissue evidence="2">Whole body</tissue>
    </source>
</reference>
<dbReference type="Proteomes" id="UP000801492">
    <property type="component" value="Unassembled WGS sequence"/>
</dbReference>
<dbReference type="PANTHER" id="PTHR11439">
    <property type="entry name" value="GAG-POL-RELATED RETROTRANSPOSON"/>
    <property type="match status" value="1"/>
</dbReference>
<dbReference type="OrthoDB" id="6769492at2759"/>
<dbReference type="EMBL" id="VTPC01090963">
    <property type="protein sequence ID" value="KAF2880497.1"/>
    <property type="molecule type" value="Genomic_DNA"/>
</dbReference>
<protein>
    <recommendedName>
        <fullName evidence="1">Reverse transcriptase Ty1/copia-type domain-containing protein</fullName>
    </recommendedName>
</protein>
<comment type="caution">
    <text evidence="2">The sequence shown here is derived from an EMBL/GenBank/DDBJ whole genome shotgun (WGS) entry which is preliminary data.</text>
</comment>
<sequence length="398" mass="45697">MDVSNAFLHGNLQEEVYMQYPPGFETNKQNHVLKLNKTLYGLKQAPKAWNKKIDNFLKSLEFIPCQRNKCLYCFISDSKTITYILLYVEDLILAGSDLNVLNKTKTALKHKFNMKDLGDLHCFLGIKIQRGSEGMTLSQTTYIEKLLQRFGMQHCSPSKTPIEVKPPDRDVTLPTIINDKPYRELIGCFMHLMLATRPDICYAVAYHSRFQSDANETDWKSLKRILKYLQGTKDHVLIYPKDCTTAISAFADTDWGNSVDRKSTSGFVVKIFGATVTWGSRKQRVTALSSTEAEFVALATASCEVMWLKTLLDEMKIDSQIPNIYEDNQLCIRSVSVWNSKRLKYIDIKYNFIRDLEHSKSVNLLYVSSEDQIADIMTKSLSIEKFCKFKYLLCILSL</sequence>
<dbReference type="SUPFAM" id="SSF56672">
    <property type="entry name" value="DNA/RNA polymerases"/>
    <property type="match status" value="1"/>
</dbReference>
<proteinExistence type="predicted"/>
<dbReference type="GO" id="GO:0071897">
    <property type="term" value="P:DNA biosynthetic process"/>
    <property type="evidence" value="ECO:0007669"/>
    <property type="project" value="UniProtKB-ARBA"/>
</dbReference>
<feature type="domain" description="Reverse transcriptase Ty1/copia-type" evidence="1">
    <location>
        <begin position="1"/>
        <end position="163"/>
    </location>
</feature>
<dbReference type="PANTHER" id="PTHR11439:SF483">
    <property type="entry name" value="PEPTIDE SYNTHASE GLIP-LIKE, PUTATIVE (AFU_ORTHOLOGUE AFUA_3G12920)-RELATED"/>
    <property type="match status" value="1"/>
</dbReference>
<dbReference type="CDD" id="cd09272">
    <property type="entry name" value="RNase_HI_RT_Ty1"/>
    <property type="match status" value="1"/>
</dbReference>
<dbReference type="InterPro" id="IPR043502">
    <property type="entry name" value="DNA/RNA_pol_sf"/>
</dbReference>
<evidence type="ECO:0000313" key="3">
    <source>
        <dbReference type="Proteomes" id="UP000801492"/>
    </source>
</evidence>
<gene>
    <name evidence="2" type="ORF">ILUMI_25668</name>
</gene>
<accession>A0A8K0FXR5</accession>
<evidence type="ECO:0000259" key="1">
    <source>
        <dbReference type="Pfam" id="PF07727"/>
    </source>
</evidence>
<dbReference type="AlphaFoldDB" id="A0A8K0FXR5"/>
<keyword evidence="3" id="KW-1185">Reference proteome</keyword>